<dbReference type="PANTHER" id="PTHR14742">
    <property type="entry name" value="RIBONUCLEASE P SUBUNIT P21"/>
    <property type="match status" value="1"/>
</dbReference>
<gene>
    <name evidence="5" type="ORF">EDEG_03361</name>
</gene>
<dbReference type="HOGENOM" id="CLU_079140_4_2_1"/>
<dbReference type="InParanoid" id="J9DLH1"/>
<comment type="caution">
    <text evidence="5">The sequence shown here is derived from an EMBL/GenBank/DDBJ whole genome shotgun (WGS) entry which is preliminary data.</text>
</comment>
<proteinExistence type="inferred from homology"/>
<evidence type="ECO:0000256" key="1">
    <source>
        <dbReference type="ARBA" id="ARBA00022694"/>
    </source>
</evidence>
<dbReference type="Pfam" id="PF04032">
    <property type="entry name" value="Rpr2"/>
    <property type="match status" value="1"/>
</dbReference>
<evidence type="ECO:0000313" key="5">
    <source>
        <dbReference type="EMBL" id="EJW02207.1"/>
    </source>
</evidence>
<dbReference type="VEuPathDB" id="MicrosporidiaDB:EDEG_03361"/>
<dbReference type="OrthoDB" id="128536at2759"/>
<evidence type="ECO:0000256" key="4">
    <source>
        <dbReference type="ARBA" id="ARBA00038402"/>
    </source>
</evidence>
<protein>
    <submittedName>
        <fullName evidence="5">Uncharacterized protein</fullName>
    </submittedName>
</protein>
<dbReference type="OMA" id="KEENGLC"/>
<dbReference type="GO" id="GO:0008033">
    <property type="term" value="P:tRNA processing"/>
    <property type="evidence" value="ECO:0007669"/>
    <property type="project" value="UniProtKB-KW"/>
</dbReference>
<dbReference type="InterPro" id="IPR007175">
    <property type="entry name" value="Rpr2/Snm1/Rpp21"/>
</dbReference>
<dbReference type="GO" id="GO:0005655">
    <property type="term" value="C:nucleolar ribonuclease P complex"/>
    <property type="evidence" value="ECO:0007669"/>
    <property type="project" value="TreeGrafter"/>
</dbReference>
<reference evidence="6" key="2">
    <citation type="submission" date="2015-07" db="EMBL/GenBank/DDBJ databases">
        <title>Contrasting host-pathogen interactions and genome evolution in two generalist and specialist microsporidian pathogens of mosquitoes.</title>
        <authorList>
            <consortium name="The Broad Institute Genomics Platform"/>
            <consortium name="The Broad Institute Genome Sequencing Center for Infectious Disease"/>
            <person name="Cuomo C.A."/>
            <person name="Sanscrainte N.D."/>
            <person name="Goldberg J.M."/>
            <person name="Heiman D."/>
            <person name="Young S."/>
            <person name="Zeng Q."/>
            <person name="Becnel J.J."/>
            <person name="Birren B.W."/>
        </authorList>
    </citation>
    <scope>NUCLEOTIDE SEQUENCE [LARGE SCALE GENOMIC DNA]</scope>
    <source>
        <strain evidence="6">USNM 41457</strain>
    </source>
</reference>
<reference evidence="5 6" key="1">
    <citation type="submission" date="2011-08" db="EMBL/GenBank/DDBJ databases">
        <authorList>
            <person name="Liu Z.J."/>
            <person name="Shi F.L."/>
            <person name="Lu J.Q."/>
            <person name="Li M."/>
            <person name="Wang Z.L."/>
        </authorList>
    </citation>
    <scope>NUCLEOTIDE SEQUENCE [LARGE SCALE GENOMIC DNA]</scope>
    <source>
        <strain evidence="5 6">USNM 41457</strain>
    </source>
</reference>
<accession>J9DLH1</accession>
<dbReference type="AlphaFoldDB" id="J9DLH1"/>
<dbReference type="PANTHER" id="PTHR14742:SF0">
    <property type="entry name" value="RIBONUCLEASE P PROTEIN SUBUNIT P21"/>
    <property type="match status" value="1"/>
</dbReference>
<evidence type="ECO:0000256" key="3">
    <source>
        <dbReference type="ARBA" id="ARBA00022833"/>
    </source>
</evidence>
<name>J9DLH1_EDHAE</name>
<dbReference type="EMBL" id="AFBI03000084">
    <property type="protein sequence ID" value="EJW02207.1"/>
    <property type="molecule type" value="Genomic_DNA"/>
</dbReference>
<comment type="similarity">
    <text evidence="4">Belongs to the eukaryotic/archaeal RNase P protein component 4 family.</text>
</comment>
<keyword evidence="2" id="KW-0479">Metal-binding</keyword>
<sequence length="114" mass="13177">MKQTHAIIHLDYIYSAAILTKDKVIRRSLIKKFVSIANRFQVKLDKSVKRTICKKCLDIFLINENCEVSLIKMPEGLVYKIFCKCGNVIKYVIRGSGKSKINKKIRNLCVKTKK</sequence>
<keyword evidence="6" id="KW-1185">Reference proteome</keyword>
<keyword evidence="1" id="KW-0819">tRNA processing</keyword>
<organism evidence="5 6">
    <name type="scientific">Edhazardia aedis (strain USNM 41457)</name>
    <name type="common">Microsporidian parasite</name>
    <dbReference type="NCBI Taxonomy" id="1003232"/>
    <lineage>
        <taxon>Eukaryota</taxon>
        <taxon>Fungi</taxon>
        <taxon>Fungi incertae sedis</taxon>
        <taxon>Microsporidia</taxon>
        <taxon>Edhazardia</taxon>
    </lineage>
</organism>
<dbReference type="GO" id="GO:0046872">
    <property type="term" value="F:metal ion binding"/>
    <property type="evidence" value="ECO:0007669"/>
    <property type="project" value="UniProtKB-KW"/>
</dbReference>
<evidence type="ECO:0000256" key="2">
    <source>
        <dbReference type="ARBA" id="ARBA00022723"/>
    </source>
</evidence>
<keyword evidence="3" id="KW-0862">Zinc</keyword>
<dbReference type="Proteomes" id="UP000003163">
    <property type="component" value="Unassembled WGS sequence"/>
</dbReference>
<evidence type="ECO:0000313" key="6">
    <source>
        <dbReference type="Proteomes" id="UP000003163"/>
    </source>
</evidence>